<protein>
    <submittedName>
        <fullName evidence="2">Uncharacterized protein</fullName>
    </submittedName>
</protein>
<sequence>MLGCTNIFPDQRSNDPSSEPGSCLILVPIGRGCIAVRARLPSRRTRFDARRGRFRVFRMWESCRAMPLVGGFSRGSAVPLSGAAPYSPCFTLIGYQDADSTSVGLRVNMCESVATCNPQRFQATLNAYVERRCCGGLESVGMKRGDEVRWKGEGKREIPEKIRAAVLHWLERSPPTKANRVRFLEGSLSEFRTLESCRTTPLVGGFSRGISHFPSLAYRRCSTNRFILIGSQCLDFGSPLVDDRPIMNAVKHRIVPGVVLTNRTMMSSNIDTNRTGALAVVDIGQGASDKQAGSRETESDAGSLRDAANRDPPQHSPGMISENHVKQKSGWPDRESNPGPSKFESSELVNTTPPRSVPKQWKSTLIYGLIKLNTGLEGRDGKKRLRAYRLREPDDKNLLNHENLSHDCMLLRRSSAKAAGISPEPNSNAGYGRHGTTENQTEPPRWRNLGLPA</sequence>
<feature type="region of interest" description="Disordered" evidence="1">
    <location>
        <begin position="286"/>
        <end position="358"/>
    </location>
</feature>
<reference evidence="2 3" key="1">
    <citation type="submission" date="2023-02" db="EMBL/GenBank/DDBJ databases">
        <title>LHISI_Scaffold_Assembly.</title>
        <authorList>
            <person name="Stuart O.P."/>
            <person name="Cleave R."/>
            <person name="Magrath M.J.L."/>
            <person name="Mikheyev A.S."/>
        </authorList>
    </citation>
    <scope>NUCLEOTIDE SEQUENCE [LARGE SCALE GENOMIC DNA]</scope>
    <source>
        <strain evidence="2">Daus_M_001</strain>
        <tissue evidence="2">Leg muscle</tissue>
    </source>
</reference>
<keyword evidence="3" id="KW-1185">Reference proteome</keyword>
<comment type="caution">
    <text evidence="2">The sequence shown here is derived from an EMBL/GenBank/DDBJ whole genome shotgun (WGS) entry which is preliminary data.</text>
</comment>
<organism evidence="2 3">
    <name type="scientific">Dryococelus australis</name>
    <dbReference type="NCBI Taxonomy" id="614101"/>
    <lineage>
        <taxon>Eukaryota</taxon>
        <taxon>Metazoa</taxon>
        <taxon>Ecdysozoa</taxon>
        <taxon>Arthropoda</taxon>
        <taxon>Hexapoda</taxon>
        <taxon>Insecta</taxon>
        <taxon>Pterygota</taxon>
        <taxon>Neoptera</taxon>
        <taxon>Polyneoptera</taxon>
        <taxon>Phasmatodea</taxon>
        <taxon>Verophasmatodea</taxon>
        <taxon>Anareolatae</taxon>
        <taxon>Phasmatidae</taxon>
        <taxon>Eurycanthinae</taxon>
        <taxon>Dryococelus</taxon>
    </lineage>
</organism>
<gene>
    <name evidence="2" type="ORF">PR048_009895</name>
</gene>
<evidence type="ECO:0000256" key="1">
    <source>
        <dbReference type="SAM" id="MobiDB-lite"/>
    </source>
</evidence>
<evidence type="ECO:0000313" key="2">
    <source>
        <dbReference type="EMBL" id="KAJ8890387.1"/>
    </source>
</evidence>
<name>A0ABQ9I168_9NEOP</name>
<feature type="region of interest" description="Disordered" evidence="1">
    <location>
        <begin position="418"/>
        <end position="453"/>
    </location>
</feature>
<dbReference type="Proteomes" id="UP001159363">
    <property type="component" value="Chromosome 3"/>
</dbReference>
<accession>A0ABQ9I168</accession>
<proteinExistence type="predicted"/>
<evidence type="ECO:0000313" key="3">
    <source>
        <dbReference type="Proteomes" id="UP001159363"/>
    </source>
</evidence>
<dbReference type="EMBL" id="JARBHB010000003">
    <property type="protein sequence ID" value="KAJ8890387.1"/>
    <property type="molecule type" value="Genomic_DNA"/>
</dbReference>